<sequence>MLSALVGGLNIIGAWISAAWLQRGRGATGILLLCFAVMAVSSVGLFAVPWMQLPRGIVGALACASVFSLIGGIAPAALSRVAVDLAPPGGAVSAVIGLMQQLFNVGNFLGPFLLAWIAVQVGGWQASWVMTCGFCALGMSATLALHVRTRSVNPSVVR</sequence>
<organism evidence="2 3">
    <name type="scientific">Glutamicibacter nicotianae</name>
    <name type="common">Arthrobacter nicotianae</name>
    <dbReference type="NCBI Taxonomy" id="37929"/>
    <lineage>
        <taxon>Bacteria</taxon>
        <taxon>Bacillati</taxon>
        <taxon>Actinomycetota</taxon>
        <taxon>Actinomycetes</taxon>
        <taxon>Micrococcales</taxon>
        <taxon>Micrococcaceae</taxon>
        <taxon>Glutamicibacter</taxon>
    </lineage>
</organism>
<dbReference type="SUPFAM" id="SSF103473">
    <property type="entry name" value="MFS general substrate transporter"/>
    <property type="match status" value="1"/>
</dbReference>
<dbReference type="InterPro" id="IPR036259">
    <property type="entry name" value="MFS_trans_sf"/>
</dbReference>
<dbReference type="Gene3D" id="1.20.1250.20">
    <property type="entry name" value="MFS general substrate transporter like domains"/>
    <property type="match status" value="1"/>
</dbReference>
<feature type="transmembrane region" description="Helical" evidence="1">
    <location>
        <begin position="29"/>
        <end position="51"/>
    </location>
</feature>
<dbReference type="EMBL" id="BJNE01000017">
    <property type="protein sequence ID" value="GEC13689.1"/>
    <property type="molecule type" value="Genomic_DNA"/>
</dbReference>
<gene>
    <name evidence="2" type="ORF">ANI01nite_28920</name>
</gene>
<accession>A0ABQ0RPE6</accession>
<evidence type="ECO:0008006" key="4">
    <source>
        <dbReference type="Google" id="ProtNLM"/>
    </source>
</evidence>
<keyword evidence="3" id="KW-1185">Reference proteome</keyword>
<name>A0ABQ0RPE6_GLUNI</name>
<feature type="transmembrane region" description="Helical" evidence="1">
    <location>
        <begin position="90"/>
        <end position="119"/>
    </location>
</feature>
<proteinExistence type="predicted"/>
<dbReference type="Proteomes" id="UP000316242">
    <property type="component" value="Unassembled WGS sequence"/>
</dbReference>
<evidence type="ECO:0000256" key="1">
    <source>
        <dbReference type="SAM" id="Phobius"/>
    </source>
</evidence>
<keyword evidence="1" id="KW-0472">Membrane</keyword>
<keyword evidence="1" id="KW-0812">Transmembrane</keyword>
<evidence type="ECO:0000313" key="3">
    <source>
        <dbReference type="Proteomes" id="UP000316242"/>
    </source>
</evidence>
<evidence type="ECO:0000313" key="2">
    <source>
        <dbReference type="EMBL" id="GEC13689.1"/>
    </source>
</evidence>
<comment type="caution">
    <text evidence="2">The sequence shown here is derived from an EMBL/GenBank/DDBJ whole genome shotgun (WGS) entry which is preliminary data.</text>
</comment>
<keyword evidence="1" id="KW-1133">Transmembrane helix</keyword>
<feature type="transmembrane region" description="Helical" evidence="1">
    <location>
        <begin position="6"/>
        <end position="22"/>
    </location>
</feature>
<feature type="transmembrane region" description="Helical" evidence="1">
    <location>
        <begin position="125"/>
        <end position="145"/>
    </location>
</feature>
<reference evidence="2 3" key="1">
    <citation type="submission" date="2019-06" db="EMBL/GenBank/DDBJ databases">
        <title>Whole genome shotgun sequence of Glutamicibacter nicotianae NBRC 14234.</title>
        <authorList>
            <person name="Hosoyama A."/>
            <person name="Uohara A."/>
            <person name="Ohji S."/>
            <person name="Ichikawa N."/>
        </authorList>
    </citation>
    <scope>NUCLEOTIDE SEQUENCE [LARGE SCALE GENOMIC DNA]</scope>
    <source>
        <strain evidence="2 3">NBRC 14234</strain>
    </source>
</reference>
<protein>
    <recommendedName>
        <fullName evidence="4">Major facilitator superfamily (MFS) profile domain-containing protein</fullName>
    </recommendedName>
</protein>
<feature type="transmembrane region" description="Helical" evidence="1">
    <location>
        <begin position="57"/>
        <end position="78"/>
    </location>
</feature>